<dbReference type="InterPro" id="IPR036691">
    <property type="entry name" value="Endo/exonu/phosph_ase_sf"/>
</dbReference>
<accession>A0A2S2QEK3</accession>
<dbReference type="Gene3D" id="3.60.10.10">
    <property type="entry name" value="Endonuclease/exonuclease/phosphatase"/>
    <property type="match status" value="1"/>
</dbReference>
<dbReference type="SUPFAM" id="SSF56219">
    <property type="entry name" value="DNase I-like"/>
    <property type="match status" value="1"/>
</dbReference>
<gene>
    <name evidence="2" type="primary">pol_80</name>
    <name evidence="2" type="ORF">g.2397</name>
</gene>
<keyword evidence="2" id="KW-0548">Nucleotidyltransferase</keyword>
<name>A0A2S2QEK3_9HEMI</name>
<keyword evidence="2" id="KW-0808">Transferase</keyword>
<keyword evidence="2" id="KW-0695">RNA-directed DNA polymerase</keyword>
<dbReference type="AlphaFoldDB" id="A0A2S2QEK3"/>
<dbReference type="PANTHER" id="PTHR33273">
    <property type="entry name" value="DOMAIN-CONTAINING PROTEIN, PUTATIVE-RELATED"/>
    <property type="match status" value="1"/>
</dbReference>
<proteinExistence type="predicted"/>
<feature type="domain" description="Endonuclease/exonuclease/phosphatase" evidence="1">
    <location>
        <begin position="3"/>
        <end position="125"/>
    </location>
</feature>
<sequence>MNHKNEILATLQNNRIDIALISETHFTNSSNFYLSGYQIFKTNHPNGTAHGGAAIIIRSSLIYYPLPSIQLPHIQACGISLALNSIPINIYAAYSLPRHTITHVQLNDFFTTLGQKFIIGGDINAKNIQAVV</sequence>
<dbReference type="PANTHER" id="PTHR33273:SF4">
    <property type="entry name" value="ENDONUCLEASE_EXONUCLEASE_PHOSPHATASE DOMAIN-CONTAINING PROTEIN"/>
    <property type="match status" value="1"/>
</dbReference>
<protein>
    <submittedName>
        <fullName evidence="2">RNA-directed DNA polymerase from mobile element jockey</fullName>
    </submittedName>
</protein>
<dbReference type="GO" id="GO:0003964">
    <property type="term" value="F:RNA-directed DNA polymerase activity"/>
    <property type="evidence" value="ECO:0007669"/>
    <property type="project" value="UniProtKB-KW"/>
</dbReference>
<dbReference type="EMBL" id="GGMS01006429">
    <property type="protein sequence ID" value="MBY75632.1"/>
    <property type="molecule type" value="Transcribed_RNA"/>
</dbReference>
<evidence type="ECO:0000259" key="1">
    <source>
        <dbReference type="Pfam" id="PF03372"/>
    </source>
</evidence>
<organism evidence="2">
    <name type="scientific">Sipha flava</name>
    <name type="common">yellow sugarcane aphid</name>
    <dbReference type="NCBI Taxonomy" id="143950"/>
    <lineage>
        <taxon>Eukaryota</taxon>
        <taxon>Metazoa</taxon>
        <taxon>Ecdysozoa</taxon>
        <taxon>Arthropoda</taxon>
        <taxon>Hexapoda</taxon>
        <taxon>Insecta</taxon>
        <taxon>Pterygota</taxon>
        <taxon>Neoptera</taxon>
        <taxon>Paraneoptera</taxon>
        <taxon>Hemiptera</taxon>
        <taxon>Sternorrhyncha</taxon>
        <taxon>Aphidomorpha</taxon>
        <taxon>Aphidoidea</taxon>
        <taxon>Aphididae</taxon>
        <taxon>Sipha</taxon>
    </lineage>
</organism>
<dbReference type="InterPro" id="IPR005135">
    <property type="entry name" value="Endo/exonuclease/phosphatase"/>
</dbReference>
<dbReference type="Pfam" id="PF03372">
    <property type="entry name" value="Exo_endo_phos"/>
    <property type="match status" value="1"/>
</dbReference>
<reference evidence="2" key="1">
    <citation type="submission" date="2018-04" db="EMBL/GenBank/DDBJ databases">
        <title>Transcriptome assembly of Sipha flava.</title>
        <authorList>
            <person name="Scully E.D."/>
            <person name="Geib S.M."/>
            <person name="Palmer N.A."/>
            <person name="Koch K."/>
            <person name="Bradshaw J."/>
            <person name="Heng-Moss T."/>
            <person name="Sarath G."/>
        </authorList>
    </citation>
    <scope>NUCLEOTIDE SEQUENCE</scope>
</reference>
<evidence type="ECO:0000313" key="2">
    <source>
        <dbReference type="EMBL" id="MBY75632.1"/>
    </source>
</evidence>